<dbReference type="EMBL" id="JAHUTI010079406">
    <property type="protein sequence ID" value="MED6257646.1"/>
    <property type="molecule type" value="Genomic_DNA"/>
</dbReference>
<comment type="caution">
    <text evidence="7">The sequence shown here is derived from an EMBL/GenBank/DDBJ whole genome shotgun (WGS) entry which is preliminary data.</text>
</comment>
<dbReference type="InterPro" id="IPR035638">
    <property type="entry name" value="JIP1_SH3"/>
</dbReference>
<dbReference type="InterPro" id="IPR001452">
    <property type="entry name" value="SH3_domain"/>
</dbReference>
<protein>
    <submittedName>
        <fullName evidence="7">C-Jun-amino-terminal kinase-interacting protein 1</fullName>
    </submittedName>
</protein>
<evidence type="ECO:0000313" key="7">
    <source>
        <dbReference type="EMBL" id="MED6257646.1"/>
    </source>
</evidence>
<organism evidence="7 8">
    <name type="scientific">Ataeniobius toweri</name>
    <dbReference type="NCBI Taxonomy" id="208326"/>
    <lineage>
        <taxon>Eukaryota</taxon>
        <taxon>Metazoa</taxon>
        <taxon>Chordata</taxon>
        <taxon>Craniata</taxon>
        <taxon>Vertebrata</taxon>
        <taxon>Euteleostomi</taxon>
        <taxon>Actinopterygii</taxon>
        <taxon>Neopterygii</taxon>
        <taxon>Teleostei</taxon>
        <taxon>Neoteleostei</taxon>
        <taxon>Acanthomorphata</taxon>
        <taxon>Ovalentaria</taxon>
        <taxon>Atherinomorphae</taxon>
        <taxon>Cyprinodontiformes</taxon>
        <taxon>Goodeidae</taxon>
        <taxon>Ataeniobius</taxon>
    </lineage>
</organism>
<evidence type="ECO:0000256" key="1">
    <source>
        <dbReference type="ARBA" id="ARBA00004496"/>
    </source>
</evidence>
<dbReference type="InterPro" id="IPR047178">
    <property type="entry name" value="JIP1_scaffold"/>
</dbReference>
<evidence type="ECO:0000259" key="6">
    <source>
        <dbReference type="PROSITE" id="PS50002"/>
    </source>
</evidence>
<dbReference type="CDD" id="cd11943">
    <property type="entry name" value="SH3_JIP1"/>
    <property type="match status" value="1"/>
</dbReference>
<feature type="region of interest" description="Disordered" evidence="5">
    <location>
        <begin position="1"/>
        <end position="23"/>
    </location>
</feature>
<evidence type="ECO:0000256" key="3">
    <source>
        <dbReference type="ARBA" id="ARBA00022490"/>
    </source>
</evidence>
<evidence type="ECO:0000256" key="5">
    <source>
        <dbReference type="SAM" id="MobiDB-lite"/>
    </source>
</evidence>
<dbReference type="Gene3D" id="2.30.30.40">
    <property type="entry name" value="SH3 Domains"/>
    <property type="match status" value="1"/>
</dbReference>
<keyword evidence="2 4" id="KW-0728">SH3 domain</keyword>
<dbReference type="InterPro" id="IPR036028">
    <property type="entry name" value="SH3-like_dom_sf"/>
</dbReference>
<dbReference type="PANTHER" id="PTHR47437">
    <property type="entry name" value="JNK-INTERACTING PROTEIN 1-LIKE PROTEIN"/>
    <property type="match status" value="1"/>
</dbReference>
<dbReference type="PANTHER" id="PTHR47437:SF3">
    <property type="entry name" value="C-JUN-AMINO-TERMINAL KINASE-INTERACTING PROTEIN 1"/>
    <property type="match status" value="1"/>
</dbReference>
<evidence type="ECO:0000256" key="2">
    <source>
        <dbReference type="ARBA" id="ARBA00022443"/>
    </source>
</evidence>
<dbReference type="GO" id="GO:0016301">
    <property type="term" value="F:kinase activity"/>
    <property type="evidence" value="ECO:0007669"/>
    <property type="project" value="UniProtKB-KW"/>
</dbReference>
<feature type="domain" description="SH3" evidence="6">
    <location>
        <begin position="256"/>
        <end position="317"/>
    </location>
</feature>
<sequence length="342" mass="37849">MSISSDTEGPPPYQPLPDRTNPSIFEEDELYVPPPSYASCVESLITPPNIAVSAHGSVAIDLNLKGTRAGAMLRAGSSVEYVDATDESYCGEDEDIDRIIIDGRMKKMGGKGDGGSSKPAPLRTTMSSEARSLTYDSVKYTLVVDEHAQLELVSLRQCYQGYSDDSDSATVYDNCVSSPYESAIGEEYEEEDEDEDHDPRPGAVQREATACLSEDSTPEEDLHFSKKFLNVFMNGRSRSSSAESFGLYSCVINGEQKDQTHRAVYRFVPRHDDELELEVDDPLLVEVQGDDFWYEGYNMRTGAHGIFPAYYAIEVNKGTECYKGTDMAAVCKCWNILTSVEK</sequence>
<dbReference type="PROSITE" id="PS50002">
    <property type="entry name" value="SH3"/>
    <property type="match status" value="1"/>
</dbReference>
<evidence type="ECO:0000256" key="4">
    <source>
        <dbReference type="PROSITE-ProRule" id="PRU00192"/>
    </source>
</evidence>
<name>A0ABU7C416_9TELE</name>
<keyword evidence="7" id="KW-0418">Kinase</keyword>
<proteinExistence type="predicted"/>
<dbReference type="Pfam" id="PF14604">
    <property type="entry name" value="SH3_9"/>
    <property type="match status" value="1"/>
</dbReference>
<dbReference type="SUPFAM" id="SSF50044">
    <property type="entry name" value="SH3-domain"/>
    <property type="match status" value="1"/>
</dbReference>
<dbReference type="Proteomes" id="UP001345963">
    <property type="component" value="Unassembled WGS sequence"/>
</dbReference>
<dbReference type="SMART" id="SM00326">
    <property type="entry name" value="SH3"/>
    <property type="match status" value="1"/>
</dbReference>
<comment type="subcellular location">
    <subcellularLocation>
        <location evidence="1">Cytoplasm</location>
    </subcellularLocation>
</comment>
<reference evidence="7 8" key="1">
    <citation type="submission" date="2021-07" db="EMBL/GenBank/DDBJ databases">
        <authorList>
            <person name="Palmer J.M."/>
        </authorList>
    </citation>
    <scope>NUCLEOTIDE SEQUENCE [LARGE SCALE GENOMIC DNA]</scope>
    <source>
        <strain evidence="7 8">AT_MEX2019</strain>
        <tissue evidence="7">Muscle</tissue>
    </source>
</reference>
<gene>
    <name evidence="7" type="primary">MAPK8IP1_2</name>
    <name evidence="7" type="ORF">ATANTOWER_028765</name>
</gene>
<evidence type="ECO:0000313" key="8">
    <source>
        <dbReference type="Proteomes" id="UP001345963"/>
    </source>
</evidence>
<keyword evidence="3" id="KW-0963">Cytoplasm</keyword>
<feature type="region of interest" description="Disordered" evidence="5">
    <location>
        <begin position="107"/>
        <end position="127"/>
    </location>
</feature>
<accession>A0ABU7C416</accession>
<keyword evidence="8" id="KW-1185">Reference proteome</keyword>
<keyword evidence="7" id="KW-0808">Transferase</keyword>